<organism evidence="5">
    <name type="scientific">Schistocephalus solidus</name>
    <name type="common">Tapeworm</name>
    <dbReference type="NCBI Taxonomy" id="70667"/>
    <lineage>
        <taxon>Eukaryota</taxon>
        <taxon>Metazoa</taxon>
        <taxon>Spiralia</taxon>
        <taxon>Lophotrochozoa</taxon>
        <taxon>Platyhelminthes</taxon>
        <taxon>Cestoda</taxon>
        <taxon>Eucestoda</taxon>
        <taxon>Diphyllobothriidea</taxon>
        <taxon>Diphyllobothriidae</taxon>
        <taxon>Schistocephalus</taxon>
    </lineage>
</organism>
<keyword evidence="2" id="KW-0812">Transmembrane</keyword>
<name>A0A183TJG8_SCHSO</name>
<sequence>MAGLENEPQGKMERGPPGQRLSRTLQNRFACSNRRTSLQRTPKPALKLNLATSARMTMTQTATKELLFTSCDGRVAVDVQRVDQGRDPTEAHQPSTLPPVDSIEQTPEVPAYTDHVCQVCSASFTADTLLQVRRPGTGSLPSPVPVAAATVASGLVGFPTPPYVRAGPAFLTLPSVYLSTSPLFYQSPPSLVIFCFFIFLLLTGFGKRSLGSLARPVVE</sequence>
<dbReference type="WBParaSite" id="SSLN_0001725101-mRNA-1">
    <property type="protein sequence ID" value="SSLN_0001725101-mRNA-1"/>
    <property type="gene ID" value="SSLN_0001725101"/>
</dbReference>
<gene>
    <name evidence="3" type="ORF">SSLN_LOCUS16616</name>
</gene>
<reference evidence="3 4" key="2">
    <citation type="submission" date="2018-11" db="EMBL/GenBank/DDBJ databases">
        <authorList>
            <consortium name="Pathogen Informatics"/>
        </authorList>
    </citation>
    <scope>NUCLEOTIDE SEQUENCE [LARGE SCALE GENOMIC DNA]</scope>
    <source>
        <strain evidence="3 4">NST_G2</strain>
    </source>
</reference>
<proteinExistence type="predicted"/>
<feature type="region of interest" description="Disordered" evidence="1">
    <location>
        <begin position="1"/>
        <end position="22"/>
    </location>
</feature>
<feature type="transmembrane region" description="Helical" evidence="2">
    <location>
        <begin position="183"/>
        <end position="205"/>
    </location>
</feature>
<evidence type="ECO:0000313" key="3">
    <source>
        <dbReference type="EMBL" id="VDM03002.1"/>
    </source>
</evidence>
<keyword evidence="4" id="KW-1185">Reference proteome</keyword>
<protein>
    <submittedName>
        <fullName evidence="3 5">Uncharacterized protein</fullName>
    </submittedName>
</protein>
<evidence type="ECO:0000313" key="5">
    <source>
        <dbReference type="WBParaSite" id="SSLN_0001725101-mRNA-1"/>
    </source>
</evidence>
<keyword evidence="2" id="KW-0472">Membrane</keyword>
<keyword evidence="2" id="KW-1133">Transmembrane helix</keyword>
<reference evidence="5" key="1">
    <citation type="submission" date="2016-06" db="UniProtKB">
        <authorList>
            <consortium name="WormBaseParasite"/>
        </authorList>
    </citation>
    <scope>IDENTIFICATION</scope>
</reference>
<dbReference type="Proteomes" id="UP000275846">
    <property type="component" value="Unassembled WGS sequence"/>
</dbReference>
<dbReference type="AlphaFoldDB" id="A0A183TJG8"/>
<evidence type="ECO:0000256" key="2">
    <source>
        <dbReference type="SAM" id="Phobius"/>
    </source>
</evidence>
<dbReference type="EMBL" id="UYSU01041305">
    <property type="protein sequence ID" value="VDM03002.1"/>
    <property type="molecule type" value="Genomic_DNA"/>
</dbReference>
<evidence type="ECO:0000256" key="1">
    <source>
        <dbReference type="SAM" id="MobiDB-lite"/>
    </source>
</evidence>
<accession>A0A183TJG8</accession>
<evidence type="ECO:0000313" key="4">
    <source>
        <dbReference type="Proteomes" id="UP000275846"/>
    </source>
</evidence>